<organism evidence="2 3">
    <name type="scientific">Halosaccharopolyspora lacisalsi</name>
    <dbReference type="NCBI Taxonomy" id="1000566"/>
    <lineage>
        <taxon>Bacteria</taxon>
        <taxon>Bacillati</taxon>
        <taxon>Actinomycetota</taxon>
        <taxon>Actinomycetes</taxon>
        <taxon>Pseudonocardiales</taxon>
        <taxon>Pseudonocardiaceae</taxon>
        <taxon>Halosaccharopolyspora</taxon>
    </lineage>
</organism>
<dbReference type="InterPro" id="IPR015946">
    <property type="entry name" value="KH_dom-like_a/b"/>
</dbReference>
<comment type="caution">
    <text evidence="2">The sequence shown here is derived from an EMBL/GenBank/DDBJ whole genome shotgun (WGS) entry which is preliminary data.</text>
</comment>
<dbReference type="InterPro" id="IPR036102">
    <property type="entry name" value="OsmC/Ohrsf"/>
</dbReference>
<dbReference type="Pfam" id="PF02566">
    <property type="entry name" value="OsmC"/>
    <property type="match status" value="1"/>
</dbReference>
<sequence length="114" mass="11711">MLDLDLAVPKELGGPGGAATSSEQLFATGYSACFHSALQLVARRPKVDISGSSVTTGVSIGPDAHGGYGLNVSMTVSLPGLGHEQAQQLVEQADRTCPYSNAVRGNVDIDLQVA</sequence>
<evidence type="ECO:0000256" key="1">
    <source>
        <dbReference type="ARBA" id="ARBA00007378"/>
    </source>
</evidence>
<proteinExistence type="inferred from homology"/>
<dbReference type="SUPFAM" id="SSF82784">
    <property type="entry name" value="OsmC-like"/>
    <property type="match status" value="1"/>
</dbReference>
<dbReference type="InterPro" id="IPR003718">
    <property type="entry name" value="OsmC/Ohr_fam"/>
</dbReference>
<evidence type="ECO:0000313" key="2">
    <source>
        <dbReference type="EMBL" id="MBA8824653.1"/>
    </source>
</evidence>
<comment type="similarity">
    <text evidence="1">Belongs to the OsmC/Ohr family.</text>
</comment>
<dbReference type="PANTHER" id="PTHR33797:SF2">
    <property type="entry name" value="ORGANIC HYDROPEROXIDE RESISTANCE PROTEIN-LIKE"/>
    <property type="match status" value="1"/>
</dbReference>
<dbReference type="PANTHER" id="PTHR33797">
    <property type="entry name" value="ORGANIC HYDROPEROXIDE RESISTANCE PROTEIN-LIKE"/>
    <property type="match status" value="1"/>
</dbReference>
<dbReference type="GO" id="GO:0006979">
    <property type="term" value="P:response to oxidative stress"/>
    <property type="evidence" value="ECO:0007669"/>
    <property type="project" value="InterPro"/>
</dbReference>
<dbReference type="EMBL" id="JACGWZ010000002">
    <property type="protein sequence ID" value="MBA8824653.1"/>
    <property type="molecule type" value="Genomic_DNA"/>
</dbReference>
<accession>A0A839DUC9</accession>
<dbReference type="NCBIfam" id="TIGR03561">
    <property type="entry name" value="organ_hyd_perox"/>
    <property type="match status" value="1"/>
</dbReference>
<dbReference type="Proteomes" id="UP000569329">
    <property type="component" value="Unassembled WGS sequence"/>
</dbReference>
<gene>
    <name evidence="2" type="ORF">FHX42_002000</name>
</gene>
<dbReference type="AlphaFoldDB" id="A0A839DUC9"/>
<reference evidence="2 3" key="1">
    <citation type="submission" date="2020-07" db="EMBL/GenBank/DDBJ databases">
        <title>Sequencing the genomes of 1000 actinobacteria strains.</title>
        <authorList>
            <person name="Klenk H.-P."/>
        </authorList>
    </citation>
    <scope>NUCLEOTIDE SEQUENCE [LARGE SCALE GENOMIC DNA]</scope>
    <source>
        <strain evidence="2 3">DSM 45975</strain>
    </source>
</reference>
<dbReference type="InterPro" id="IPR019953">
    <property type="entry name" value="OHR"/>
</dbReference>
<protein>
    <submittedName>
        <fullName evidence="2">Ohr subfamily peroxiredoxin</fullName>
    </submittedName>
</protein>
<name>A0A839DUC9_9PSEU</name>
<dbReference type="Gene3D" id="3.30.300.20">
    <property type="match status" value="1"/>
</dbReference>
<evidence type="ECO:0000313" key="3">
    <source>
        <dbReference type="Proteomes" id="UP000569329"/>
    </source>
</evidence>
<keyword evidence="3" id="KW-1185">Reference proteome</keyword>
<dbReference type="Gene3D" id="2.20.25.10">
    <property type="match status" value="1"/>
</dbReference>